<evidence type="ECO:0000256" key="1">
    <source>
        <dbReference type="ARBA" id="ARBA00009199"/>
    </source>
</evidence>
<dbReference type="InterPro" id="IPR023631">
    <property type="entry name" value="Amidase_dom"/>
</dbReference>
<comment type="similarity">
    <text evidence="1">Belongs to the amidase family.</text>
</comment>
<feature type="domain" description="Amidase" evidence="2">
    <location>
        <begin position="31"/>
        <end position="452"/>
    </location>
</feature>
<dbReference type="PANTHER" id="PTHR11895:SF7">
    <property type="entry name" value="GLUTAMYL-TRNA(GLN) AMIDOTRANSFERASE SUBUNIT A, MITOCHONDRIAL"/>
    <property type="match status" value="1"/>
</dbReference>
<keyword evidence="4" id="KW-1185">Reference proteome</keyword>
<dbReference type="PANTHER" id="PTHR11895">
    <property type="entry name" value="TRANSAMIDASE"/>
    <property type="match status" value="1"/>
</dbReference>
<dbReference type="GO" id="GO:0050566">
    <property type="term" value="F:asparaginyl-tRNA synthase (glutamine-hydrolyzing) activity"/>
    <property type="evidence" value="ECO:0007669"/>
    <property type="project" value="UniProtKB-EC"/>
</dbReference>
<dbReference type="NCBIfam" id="NF004815">
    <property type="entry name" value="PRK06169.1"/>
    <property type="match status" value="1"/>
</dbReference>
<organism evidence="3 4">
    <name type="scientific">Rhodobium gokarnense</name>
    <dbReference type="NCBI Taxonomy" id="364296"/>
    <lineage>
        <taxon>Bacteria</taxon>
        <taxon>Pseudomonadati</taxon>
        <taxon>Pseudomonadota</taxon>
        <taxon>Alphaproteobacteria</taxon>
        <taxon>Hyphomicrobiales</taxon>
        <taxon>Rhodobiaceae</taxon>
        <taxon>Rhodobium</taxon>
    </lineage>
</organism>
<dbReference type="InterPro" id="IPR000120">
    <property type="entry name" value="Amidase"/>
</dbReference>
<dbReference type="Proteomes" id="UP001209755">
    <property type="component" value="Unassembled WGS sequence"/>
</dbReference>
<dbReference type="EC" id="6.3.5.6" evidence="3"/>
<dbReference type="EMBL" id="JAOQNS010000009">
    <property type="protein sequence ID" value="MCW2308886.1"/>
    <property type="molecule type" value="Genomic_DNA"/>
</dbReference>
<evidence type="ECO:0000313" key="3">
    <source>
        <dbReference type="EMBL" id="MCW2308886.1"/>
    </source>
</evidence>
<dbReference type="Pfam" id="PF01425">
    <property type="entry name" value="Amidase"/>
    <property type="match status" value="1"/>
</dbReference>
<dbReference type="InterPro" id="IPR036928">
    <property type="entry name" value="AS_sf"/>
</dbReference>
<reference evidence="4" key="1">
    <citation type="submission" date="2023-07" db="EMBL/GenBank/DDBJ databases">
        <title>Genome sequencing of Purple Non-Sulfur Bacteria from various extreme environments.</title>
        <authorList>
            <person name="Mayer M."/>
        </authorList>
    </citation>
    <scope>NUCLEOTIDE SEQUENCE [LARGE SCALE GENOMIC DNA]</scope>
    <source>
        <strain evidence="4">DSM 17935</strain>
    </source>
</reference>
<sequence>MDRPADGVDIANLSATDLGRLFKAGSLTPADAVTASFERIDAFDAAVNAFVAHDREAALSAAGASQERWRAGTPLSPIDGVPVTIKDIVLIKGHATTYGSRVLDMAEAATEDSPCVARLKEAGAIVIGITQTPEIGWKALTDSPRNGITRNPWDLSKTPAGSSGGAAVAAALGMGALHVGTDGGGSIRVPAAFTGIAGIKPSFGRVPAYPQSAFGTVAHVGPMARTVDDLAIMLKILSRPDGRDWYSRIDRDFDPCAGLNDGVRGLRIAYSPDLGYVNVDPEIAAAVAAAVAEFGRMGATVETVDPGFACPLDTFHKHWFAGALNRCRDVSGDALKELDPGLAEIIEEARGYSLLDYMTAVDARAVLGRTMRQFLDTYDLLITPSVPIRPFTAGLEVPEGSGCKRWTEWAAFSYPFNLTQQPACSIPCGFTSDGLPIGLQIVGPMEGDALVLRAAKAYEEKFPFKMPSHPKGQ</sequence>
<dbReference type="GO" id="GO:0050567">
    <property type="term" value="F:glutaminyl-tRNA synthase (glutamine-hydrolyzing) activity"/>
    <property type="evidence" value="ECO:0007669"/>
    <property type="project" value="UniProtKB-EC"/>
</dbReference>
<name>A0ABT3HEQ2_9HYPH</name>
<dbReference type="RefSeq" id="WP_264602476.1">
    <property type="nucleotide sequence ID" value="NZ_JAOQNS010000009.1"/>
</dbReference>
<dbReference type="EC" id="6.3.5.7" evidence="3"/>
<keyword evidence="3" id="KW-0436">Ligase</keyword>
<accession>A0ABT3HEQ2</accession>
<dbReference type="SUPFAM" id="SSF75304">
    <property type="entry name" value="Amidase signature (AS) enzymes"/>
    <property type="match status" value="1"/>
</dbReference>
<gene>
    <name evidence="3" type="ORF">M2319_003235</name>
</gene>
<proteinExistence type="inferred from homology"/>
<evidence type="ECO:0000259" key="2">
    <source>
        <dbReference type="Pfam" id="PF01425"/>
    </source>
</evidence>
<evidence type="ECO:0000313" key="4">
    <source>
        <dbReference type="Proteomes" id="UP001209755"/>
    </source>
</evidence>
<protein>
    <submittedName>
        <fullName evidence="3">Aspartyl-tRNA(Asn)/glutamyl-tRNA(Gln) amidotransferase subunit A</fullName>
        <ecNumber evidence="3">6.3.5.6</ecNumber>
        <ecNumber evidence="3">6.3.5.7</ecNumber>
    </submittedName>
</protein>
<dbReference type="Gene3D" id="3.90.1300.10">
    <property type="entry name" value="Amidase signature (AS) domain"/>
    <property type="match status" value="1"/>
</dbReference>
<comment type="caution">
    <text evidence="3">The sequence shown here is derived from an EMBL/GenBank/DDBJ whole genome shotgun (WGS) entry which is preliminary data.</text>
</comment>